<reference evidence="7 8" key="1">
    <citation type="journal article" date="1998" name="Science">
        <title>Genome sequence of the nematode C. elegans: a platform for investigating biology.</title>
        <authorList>
            <consortium name="The C. elegans sequencing consortium"/>
            <person name="Sulson J.E."/>
            <person name="Waterston R."/>
        </authorList>
    </citation>
    <scope>NUCLEOTIDE SEQUENCE [LARGE SCALE GENOMIC DNA]</scope>
    <source>
        <strain evidence="7 8">Bristol N2</strain>
    </source>
</reference>
<proteinExistence type="predicted"/>
<keyword evidence="1 3" id="KW-0863">Zinc-finger</keyword>
<dbReference type="SMART" id="SM00184">
    <property type="entry name" value="RING"/>
    <property type="match status" value="1"/>
</dbReference>
<dbReference type="InterPro" id="IPR056711">
    <property type="entry name" value="DUF7809"/>
</dbReference>
<dbReference type="WormBase" id="C09E7.8a">
    <property type="protein sequence ID" value="CE32121"/>
    <property type="gene ID" value="WBGene00015642"/>
</dbReference>
<dbReference type="Pfam" id="PF25100">
    <property type="entry name" value="DUF7809"/>
    <property type="match status" value="1"/>
</dbReference>
<dbReference type="CTD" id="175931"/>
<dbReference type="FunCoup" id="H2KYM7">
    <property type="interactions" value="1"/>
</dbReference>
<dbReference type="InterPro" id="IPR013083">
    <property type="entry name" value="Znf_RING/FYVE/PHD"/>
</dbReference>
<dbReference type="SMR" id="H2KYM7"/>
<keyword evidence="4" id="KW-0175">Coiled coil</keyword>
<dbReference type="eggNOG" id="ENOG502SG2R">
    <property type="taxonomic scope" value="Eukaryota"/>
</dbReference>
<evidence type="ECO:0000259" key="6">
    <source>
        <dbReference type="PROSITE" id="PS50089"/>
    </source>
</evidence>
<dbReference type="ExpressionAtlas" id="H2KYM7">
    <property type="expression patterns" value="baseline and differential"/>
</dbReference>
<dbReference type="PhylomeDB" id="H2KYM7"/>
<dbReference type="GO" id="GO:0045087">
    <property type="term" value="P:innate immune response"/>
    <property type="evidence" value="ECO:0000318"/>
    <property type="project" value="GO_Central"/>
</dbReference>
<dbReference type="Pfam" id="PF13639">
    <property type="entry name" value="zf-RING_2"/>
    <property type="match status" value="1"/>
</dbReference>
<dbReference type="Bgee" id="WBGene00015642">
    <property type="expression patterns" value="Expressed in germ line (C elegans) and 4 other cell types or tissues"/>
</dbReference>
<gene>
    <name evidence="7 9" type="ORF">C09E7.8</name>
    <name evidence="7" type="ORF">CELE_C09E7.8</name>
</gene>
<dbReference type="RefSeq" id="NP_498447.2">
    <property type="nucleotide sequence ID" value="NM_066046.4"/>
</dbReference>
<feature type="coiled-coil region" evidence="4">
    <location>
        <begin position="724"/>
        <end position="803"/>
    </location>
</feature>
<dbReference type="InterPro" id="IPR001841">
    <property type="entry name" value="Znf_RING"/>
</dbReference>
<dbReference type="AGR" id="WB:WBGene00015642"/>
<dbReference type="PROSITE" id="PS50089">
    <property type="entry name" value="ZF_RING_2"/>
    <property type="match status" value="1"/>
</dbReference>
<evidence type="ECO:0000256" key="1">
    <source>
        <dbReference type="ARBA" id="ARBA00022771"/>
    </source>
</evidence>
<evidence type="ECO:0000256" key="5">
    <source>
        <dbReference type="SAM" id="MobiDB-lite"/>
    </source>
</evidence>
<keyword evidence="1 3" id="KW-0479">Metal-binding</keyword>
<dbReference type="OrthoDB" id="5908457at2759"/>
<dbReference type="InParanoid" id="H2KYM7"/>
<dbReference type="Gene3D" id="3.30.40.10">
    <property type="entry name" value="Zinc/RING finger domain, C3HC4 (zinc finger)"/>
    <property type="match status" value="1"/>
</dbReference>
<dbReference type="PaxDb" id="6239-C09E7.8a"/>
<evidence type="ECO:0000256" key="2">
    <source>
        <dbReference type="ARBA" id="ARBA00022833"/>
    </source>
</evidence>
<organism evidence="7 8">
    <name type="scientific">Caenorhabditis elegans</name>
    <dbReference type="NCBI Taxonomy" id="6239"/>
    <lineage>
        <taxon>Eukaryota</taxon>
        <taxon>Metazoa</taxon>
        <taxon>Ecdysozoa</taxon>
        <taxon>Nematoda</taxon>
        <taxon>Chromadorea</taxon>
        <taxon>Rhabditida</taxon>
        <taxon>Rhabditina</taxon>
        <taxon>Rhabditomorpha</taxon>
        <taxon>Rhabditoidea</taxon>
        <taxon>Rhabditidae</taxon>
        <taxon>Peloderinae</taxon>
        <taxon>Caenorhabditis</taxon>
    </lineage>
</organism>
<dbReference type="PANTHER" id="PTHR21447:SF11">
    <property type="entry name" value="RING-TYPE DOMAIN-CONTAINING PROTEIN"/>
    <property type="match status" value="1"/>
</dbReference>
<dbReference type="AlphaFoldDB" id="H2KYM7"/>
<feature type="region of interest" description="Disordered" evidence="5">
    <location>
        <begin position="980"/>
        <end position="1036"/>
    </location>
</feature>
<feature type="domain" description="RING-type" evidence="6">
    <location>
        <begin position="1060"/>
        <end position="1101"/>
    </location>
</feature>
<dbReference type="OMA" id="TQNACHR"/>
<evidence type="ECO:0000313" key="8">
    <source>
        <dbReference type="Proteomes" id="UP000001940"/>
    </source>
</evidence>
<feature type="region of interest" description="Disordered" evidence="5">
    <location>
        <begin position="855"/>
        <end position="878"/>
    </location>
</feature>
<feature type="compositionally biased region" description="Low complexity" evidence="5">
    <location>
        <begin position="994"/>
        <end position="1007"/>
    </location>
</feature>
<dbReference type="HOGENOM" id="CLU_005728_0_0_1"/>
<dbReference type="GeneID" id="175931"/>
<evidence type="ECO:0000256" key="4">
    <source>
        <dbReference type="SAM" id="Coils"/>
    </source>
</evidence>
<name>H2KYM7_CAEEL</name>
<dbReference type="PANTHER" id="PTHR21447">
    <property type="entry name" value="RING-TYPE DOMAIN-CONTAINING PROTEIN-RELATED"/>
    <property type="match status" value="1"/>
</dbReference>
<dbReference type="GO" id="GO:0008270">
    <property type="term" value="F:zinc ion binding"/>
    <property type="evidence" value="ECO:0007669"/>
    <property type="project" value="UniProtKB-KW"/>
</dbReference>
<feature type="coiled-coil region" evidence="4">
    <location>
        <begin position="619"/>
        <end position="692"/>
    </location>
</feature>
<accession>H2KYM7</accession>
<keyword evidence="2" id="KW-0862">Zinc</keyword>
<evidence type="ECO:0000313" key="7">
    <source>
        <dbReference type="EMBL" id="CCD63916.1"/>
    </source>
</evidence>
<feature type="compositionally biased region" description="Polar residues" evidence="5">
    <location>
        <begin position="1008"/>
        <end position="1033"/>
    </location>
</feature>
<feature type="compositionally biased region" description="Polar residues" evidence="5">
    <location>
        <begin position="855"/>
        <end position="871"/>
    </location>
</feature>
<keyword evidence="8" id="KW-1185">Reference proteome</keyword>
<evidence type="ECO:0000256" key="3">
    <source>
        <dbReference type="PROSITE-ProRule" id="PRU00175"/>
    </source>
</evidence>
<dbReference type="KEGG" id="cel:CELE_C09E7.8"/>
<dbReference type="Proteomes" id="UP000001940">
    <property type="component" value="Chromosome III"/>
</dbReference>
<protein>
    <submittedName>
        <fullName evidence="7">RING-type domain-containing protein</fullName>
    </submittedName>
</protein>
<feature type="compositionally biased region" description="Polar residues" evidence="5">
    <location>
        <begin position="980"/>
        <end position="993"/>
    </location>
</feature>
<sequence length="1114" mass="129513">MDDDFLPRRLKYSKHSLMLVALDYIPKELHKCLDMDRLEDVSAGGAYTTKQMLEEILNSDSRFRIYGNAEVFEKLLEKYMNFTSCREKFGFEKLQVLCVPIPMSPNLKGEKYLTKQDMFEHVQFYLMDVFHHTGFPFDNVVISLAFIKFRADRLNGCMEFVSNAREVLNSIESEIDQFLDELLDILNAEYFPKNYALPSKNPSFDTLYKQWKSFFPDWKPDELDSIQRFLEDRYSHLPPHKNAEKYGGILFVNHYLTNKYRELIDSRPEVFLPYNAMNRHKAPITVRVILFKDTKLVLRGELYKAMNQAYPDRVPIDYTDDLEEGIIYAMNFEDVFKEFGDLWYDIEFILTKVTRTNNATPILTLSGEFCIPGLQAFYNIFHVMNNVLRLFQKVKKEMWHFVCGYVKILEVRLKPFEDTPCFITNTALETIIQELCEYWRMFENAPFKDIRTVKGATFTADDLKNELSHIGVLDIFPELGELVDTGYQAILEVKQNADNLKTWDLMDYLESTLIFCFSSRFEFLNNLLEIQEGIHPKNENLANIFLGITSKPENLLPYLIDKSRYQDVLPTVPLERHRVRVTYNFSIDDETISEPTPVPQQLEKKTENCSECNDVRMEMNTVKDVLQNVQKQLKNMQQNSEQFETKLVASDNKTKNFEKQLEDERRKNNKHLESSRKTLISKNEQLEALKRRATALSNCQAENQTLKFKIAEHHLLEKQLNISNKDVTQARDQLSGQISELEIQLKSELKTVQHLKKEQTISCNLTNEITKLKDQIEREKLCSKQLEKEISQLRTEADEMNIVMTQSLEMENLQLRDATKKFETENASLLKTNQQLSIQNEEQKRLIQVLLEKQQTAPSSSDFPVPSTQMTDNEENSRQQLWKYQKIKDSFRDGIKLRKAEAMVKKLTSLNRDPGVHQMAHRELENFKKLTSHYLQAIEMNILKIKNNGSSDLEQLPEAPKFSDEFMRFYRNATGKQTLTSASFSSGNSRGTQSYGSSISTMPSTSSRGNVQHHSGSAVRGQSITPTGLSQVPMSPRKLFSQPNIVTASITSTELDDTECAICLDEMTNFKETIKCQCRRRFHLECATKWLNEKRECPTCRKLLLNPSDYPPLN</sequence>
<evidence type="ECO:0000313" key="9">
    <source>
        <dbReference type="WormBase" id="C09E7.8a"/>
    </source>
</evidence>
<dbReference type="EMBL" id="BX284603">
    <property type="protein sequence ID" value="CCD63916.1"/>
    <property type="molecule type" value="Genomic_DNA"/>
</dbReference>
<dbReference type="SUPFAM" id="SSF57850">
    <property type="entry name" value="RING/U-box"/>
    <property type="match status" value="1"/>
</dbReference>